<comment type="caution">
    <text evidence="2">The sequence shown here is derived from an EMBL/GenBank/DDBJ whole genome shotgun (WGS) entry which is preliminary data.</text>
</comment>
<dbReference type="STRING" id="1841610.A6X21_05915"/>
<gene>
    <name evidence="2" type="ORF">A6X21_05915</name>
</gene>
<accession>A0A1C3EBE4</accession>
<name>A0A1C3EBE4_9PLAN</name>
<dbReference type="AlphaFoldDB" id="A0A1C3EBE4"/>
<sequence>MNETTSSPANQGVVSKPWLYRCFTKATISTGDQRQYGPRWVTSRRALLRVYDDRLECGNWMIPYAGMTDAVLYSFRSSFLRIPGYVLTVTTPEKTYHFGLNGWGKFWNGELPFPVRREQGQLKFSGFSIAVRILLLVYLLYALGTWLSSLGWGPPSGQ</sequence>
<dbReference type="EMBL" id="LYDR01000108">
    <property type="protein sequence ID" value="ODA30563.1"/>
    <property type="molecule type" value="Genomic_DNA"/>
</dbReference>
<feature type="transmembrane region" description="Helical" evidence="1">
    <location>
        <begin position="126"/>
        <end position="147"/>
    </location>
</feature>
<dbReference type="OrthoDB" id="213612at2"/>
<dbReference type="Proteomes" id="UP000094828">
    <property type="component" value="Unassembled WGS sequence"/>
</dbReference>
<evidence type="ECO:0000313" key="3">
    <source>
        <dbReference type="Proteomes" id="UP000094828"/>
    </source>
</evidence>
<proteinExistence type="predicted"/>
<keyword evidence="1" id="KW-0472">Membrane</keyword>
<evidence type="ECO:0000313" key="2">
    <source>
        <dbReference type="EMBL" id="ODA30563.1"/>
    </source>
</evidence>
<keyword evidence="3" id="KW-1185">Reference proteome</keyword>
<keyword evidence="1" id="KW-0812">Transmembrane</keyword>
<keyword evidence="1" id="KW-1133">Transmembrane helix</keyword>
<reference evidence="2 3" key="1">
    <citation type="submission" date="2016-05" db="EMBL/GenBank/DDBJ databases">
        <title>Genomic and physiological characterization of Planctopirus sp. isolated from fresh water lake.</title>
        <authorList>
            <person name="Subhash Y."/>
            <person name="Ramana C."/>
        </authorList>
    </citation>
    <scope>NUCLEOTIDE SEQUENCE [LARGE SCALE GENOMIC DNA]</scope>
    <source>
        <strain evidence="2 3">JC280</strain>
    </source>
</reference>
<evidence type="ECO:0000256" key="1">
    <source>
        <dbReference type="SAM" id="Phobius"/>
    </source>
</evidence>
<organism evidence="2 3">
    <name type="scientific">Planctopirus hydrillae</name>
    <dbReference type="NCBI Taxonomy" id="1841610"/>
    <lineage>
        <taxon>Bacteria</taxon>
        <taxon>Pseudomonadati</taxon>
        <taxon>Planctomycetota</taxon>
        <taxon>Planctomycetia</taxon>
        <taxon>Planctomycetales</taxon>
        <taxon>Planctomycetaceae</taxon>
        <taxon>Planctopirus</taxon>
    </lineage>
</organism>
<protein>
    <submittedName>
        <fullName evidence="2">Uncharacterized protein</fullName>
    </submittedName>
</protein>
<dbReference type="RefSeq" id="WP_068848393.1">
    <property type="nucleotide sequence ID" value="NZ_LYDR01000108.1"/>
</dbReference>